<dbReference type="eggNOG" id="KOG1203">
    <property type="taxonomic scope" value="Eukaryota"/>
</dbReference>
<keyword evidence="1" id="KW-0472">Membrane</keyword>
<evidence type="ECO:0000256" key="1">
    <source>
        <dbReference type="SAM" id="Phobius"/>
    </source>
</evidence>
<sequence>MASKISVSPFWNLPISTQKTQFPLLQQFPSSSRIFSSKLKSNSYKFISVSAAVTEESQTSPPSSSSSSPASSSKLVLVVGGSGGVGIVPLNLFYFQSKKLIMTHICHM</sequence>
<proteinExistence type="predicted"/>
<dbReference type="InParanoid" id="M1C2Q2"/>
<dbReference type="Proteomes" id="UP000011115">
    <property type="component" value="Unassembled WGS sequence"/>
</dbReference>
<keyword evidence="3" id="KW-1185">Reference proteome</keyword>
<dbReference type="EnsemblPlants" id="PGSC0003DMT400058472">
    <property type="protein sequence ID" value="PGSC0003DMT400058472"/>
    <property type="gene ID" value="PGSC0003DMG401022708"/>
</dbReference>
<dbReference type="AlphaFoldDB" id="M1C2Q2"/>
<reference evidence="2" key="2">
    <citation type="submission" date="2015-06" db="UniProtKB">
        <authorList>
            <consortium name="EnsemblPlants"/>
        </authorList>
    </citation>
    <scope>IDENTIFICATION</scope>
    <source>
        <strain evidence="2">DM1-3 516 R44</strain>
    </source>
</reference>
<dbReference type="HOGENOM" id="CLU_2201663_0_0_1"/>
<keyword evidence="1" id="KW-0812">Transmembrane</keyword>
<accession>M1C2Q2</accession>
<organism evidence="2 3">
    <name type="scientific">Solanum tuberosum</name>
    <name type="common">Potato</name>
    <dbReference type="NCBI Taxonomy" id="4113"/>
    <lineage>
        <taxon>Eukaryota</taxon>
        <taxon>Viridiplantae</taxon>
        <taxon>Streptophyta</taxon>
        <taxon>Embryophyta</taxon>
        <taxon>Tracheophyta</taxon>
        <taxon>Spermatophyta</taxon>
        <taxon>Magnoliopsida</taxon>
        <taxon>eudicotyledons</taxon>
        <taxon>Gunneridae</taxon>
        <taxon>Pentapetalae</taxon>
        <taxon>asterids</taxon>
        <taxon>lamiids</taxon>
        <taxon>Solanales</taxon>
        <taxon>Solanaceae</taxon>
        <taxon>Solanoideae</taxon>
        <taxon>Solaneae</taxon>
        <taxon>Solanum</taxon>
    </lineage>
</organism>
<evidence type="ECO:0000313" key="3">
    <source>
        <dbReference type="Proteomes" id="UP000011115"/>
    </source>
</evidence>
<evidence type="ECO:0000313" key="2">
    <source>
        <dbReference type="EnsemblPlants" id="PGSC0003DMT400058472"/>
    </source>
</evidence>
<feature type="transmembrane region" description="Helical" evidence="1">
    <location>
        <begin position="75"/>
        <end position="95"/>
    </location>
</feature>
<dbReference type="PaxDb" id="4113-PGSC0003DMT400058472"/>
<dbReference type="STRING" id="4113.M1C2Q2"/>
<keyword evidence="1" id="KW-1133">Transmembrane helix</keyword>
<dbReference type="Gramene" id="PGSC0003DMT400058472">
    <property type="protein sequence ID" value="PGSC0003DMT400058472"/>
    <property type="gene ID" value="PGSC0003DMG401022708"/>
</dbReference>
<protein>
    <submittedName>
        <fullName evidence="2">Uncharacterized protein</fullName>
    </submittedName>
</protein>
<name>M1C2Q2_SOLTU</name>
<reference evidence="3" key="1">
    <citation type="journal article" date="2011" name="Nature">
        <title>Genome sequence and analysis of the tuber crop potato.</title>
        <authorList>
            <consortium name="The Potato Genome Sequencing Consortium"/>
        </authorList>
    </citation>
    <scope>NUCLEOTIDE SEQUENCE [LARGE SCALE GENOMIC DNA]</scope>
    <source>
        <strain evidence="3">cv. DM1-3 516 R44</strain>
    </source>
</reference>